<dbReference type="CDD" id="cd00311">
    <property type="entry name" value="TIM"/>
    <property type="match status" value="1"/>
</dbReference>
<protein>
    <recommendedName>
        <fullName evidence="3">Triosephosphate isomerase</fullName>
        <ecNumber evidence="3">5.3.1.1</ecNumber>
    </recommendedName>
</protein>
<comment type="pathway">
    <text evidence="3">Carbohydrate biosynthesis; gluconeogenesis.</text>
</comment>
<dbReference type="GO" id="GO:0019563">
    <property type="term" value="P:glycerol catabolic process"/>
    <property type="evidence" value="ECO:0007669"/>
    <property type="project" value="TreeGrafter"/>
</dbReference>
<dbReference type="Pfam" id="PF00121">
    <property type="entry name" value="TIM"/>
    <property type="match status" value="1"/>
</dbReference>
<comment type="caution">
    <text evidence="4">The sequence shown here is derived from an EMBL/GenBank/DDBJ whole genome shotgun (WGS) entry which is preliminary data.</text>
</comment>
<evidence type="ECO:0000313" key="5">
    <source>
        <dbReference type="Proteomes" id="UP000179880"/>
    </source>
</evidence>
<dbReference type="GO" id="GO:0004807">
    <property type="term" value="F:triose-phosphate isomerase activity"/>
    <property type="evidence" value="ECO:0007669"/>
    <property type="project" value="UniProtKB-UniRule"/>
</dbReference>
<dbReference type="PROSITE" id="PS51440">
    <property type="entry name" value="TIM_2"/>
    <property type="match status" value="1"/>
</dbReference>
<dbReference type="SUPFAM" id="SSF51351">
    <property type="entry name" value="Triosephosphate isomerase (TIM)"/>
    <property type="match status" value="1"/>
</dbReference>
<keyword evidence="2 3" id="KW-0413">Isomerase</keyword>
<dbReference type="EMBL" id="MFUH01000039">
    <property type="protein sequence ID" value="OGI81166.1"/>
    <property type="molecule type" value="Genomic_DNA"/>
</dbReference>
<dbReference type="Proteomes" id="UP000179880">
    <property type="component" value="Unassembled WGS sequence"/>
</dbReference>
<gene>
    <name evidence="4" type="ORF">A3B93_02150</name>
</gene>
<evidence type="ECO:0000313" key="4">
    <source>
        <dbReference type="EMBL" id="OGI81166.1"/>
    </source>
</evidence>
<dbReference type="GO" id="GO:0005829">
    <property type="term" value="C:cytosol"/>
    <property type="evidence" value="ECO:0007669"/>
    <property type="project" value="TreeGrafter"/>
</dbReference>
<comment type="subcellular location">
    <subcellularLocation>
        <location evidence="3">Cytoplasm</location>
    </subcellularLocation>
</comment>
<comment type="pathway">
    <text evidence="3">Carbohydrate degradation; glycolysis; D-glyceraldehyde 3-phosphate from glycerone phosphate: step 1/1.</text>
</comment>
<evidence type="ECO:0000256" key="2">
    <source>
        <dbReference type="ARBA" id="ARBA00023235"/>
    </source>
</evidence>
<reference evidence="4 5" key="1">
    <citation type="journal article" date="2016" name="Nat. Commun.">
        <title>Thousands of microbial genomes shed light on interconnected biogeochemical processes in an aquifer system.</title>
        <authorList>
            <person name="Anantharaman K."/>
            <person name="Brown C.T."/>
            <person name="Hug L.A."/>
            <person name="Sharon I."/>
            <person name="Castelle C.J."/>
            <person name="Probst A.J."/>
            <person name="Thomas B.C."/>
            <person name="Singh A."/>
            <person name="Wilkins M.J."/>
            <person name="Karaoz U."/>
            <person name="Brodie E.L."/>
            <person name="Williams K.H."/>
            <person name="Hubbard S.S."/>
            <person name="Banfield J.F."/>
        </authorList>
    </citation>
    <scope>NUCLEOTIDE SEQUENCE [LARGE SCALE GENOMIC DNA]</scope>
</reference>
<accession>A0A1F6WHB4</accession>
<dbReference type="PANTHER" id="PTHR21139">
    <property type="entry name" value="TRIOSEPHOSPHATE ISOMERASE"/>
    <property type="match status" value="1"/>
</dbReference>
<keyword evidence="3" id="KW-0312">Gluconeogenesis</keyword>
<dbReference type="GO" id="GO:0006094">
    <property type="term" value="P:gluconeogenesis"/>
    <property type="evidence" value="ECO:0007669"/>
    <property type="project" value="UniProtKB-UniPathway"/>
</dbReference>
<organism evidence="4 5">
    <name type="scientific">Candidatus Nomurabacteria bacterium RIFCSPHIGHO2_02_FULL_42_24</name>
    <dbReference type="NCBI Taxonomy" id="1801757"/>
    <lineage>
        <taxon>Bacteria</taxon>
        <taxon>Candidatus Nomuraibacteriota</taxon>
    </lineage>
</organism>
<dbReference type="Gene3D" id="3.20.20.70">
    <property type="entry name" value="Aldolase class I"/>
    <property type="match status" value="1"/>
</dbReference>
<dbReference type="UniPathway" id="UPA00109">
    <property type="reaction ID" value="UER00189"/>
</dbReference>
<comment type="catalytic activity">
    <reaction evidence="3">
        <text>D-glyceraldehyde 3-phosphate = dihydroxyacetone phosphate</text>
        <dbReference type="Rhea" id="RHEA:18585"/>
        <dbReference type="ChEBI" id="CHEBI:57642"/>
        <dbReference type="ChEBI" id="CHEBI:59776"/>
        <dbReference type="EC" id="5.3.1.1"/>
    </reaction>
</comment>
<proteinExistence type="inferred from homology"/>
<keyword evidence="3" id="KW-0963">Cytoplasm</keyword>
<dbReference type="GO" id="GO:0046166">
    <property type="term" value="P:glyceraldehyde-3-phosphate biosynthetic process"/>
    <property type="evidence" value="ECO:0007669"/>
    <property type="project" value="TreeGrafter"/>
</dbReference>
<sequence length="253" mass="27728">MLKKIIIGNWKMNPPTYAGTQKIISGILPLVSRVKNKIEVVICPPFPWLTDFSHKLNKKVSFGAQDVFYEPAGPYTGEVSVDMLKSSGVKFVIVGHSERRALGETDEIVSKKVHACLKSSLIPIICVGERERDSGHTYLDLIKHQLKSALARVPRASAGKLIVAYEPVWAIGRKAARAATSEECGEMIIFIRKILSDIFGVKSAVRVRILYGGSVEPKNAGAYLTTRANGLLVGHDSLDPKKFGEILKVAQSM</sequence>
<dbReference type="InterPro" id="IPR013785">
    <property type="entry name" value="Aldolase_TIM"/>
</dbReference>
<dbReference type="InterPro" id="IPR035990">
    <property type="entry name" value="TIM_sf"/>
</dbReference>
<dbReference type="NCBIfam" id="TIGR00419">
    <property type="entry name" value="tim"/>
    <property type="match status" value="1"/>
</dbReference>
<dbReference type="GO" id="GO:0006096">
    <property type="term" value="P:glycolytic process"/>
    <property type="evidence" value="ECO:0007669"/>
    <property type="project" value="UniProtKB-UniRule"/>
</dbReference>
<evidence type="ECO:0000256" key="3">
    <source>
        <dbReference type="RuleBase" id="RU363013"/>
    </source>
</evidence>
<name>A0A1F6WHB4_9BACT</name>
<dbReference type="AlphaFoldDB" id="A0A1F6WHB4"/>
<dbReference type="PANTHER" id="PTHR21139:SF42">
    <property type="entry name" value="TRIOSEPHOSPHATE ISOMERASE"/>
    <property type="match status" value="1"/>
</dbReference>
<comment type="subunit">
    <text evidence="3">Homodimer.</text>
</comment>
<dbReference type="UniPathway" id="UPA00138"/>
<keyword evidence="3" id="KW-0324">Glycolysis</keyword>
<evidence type="ECO:0000256" key="1">
    <source>
        <dbReference type="ARBA" id="ARBA00007422"/>
    </source>
</evidence>
<comment type="similarity">
    <text evidence="1 3">Belongs to the triosephosphate isomerase family.</text>
</comment>
<dbReference type="EC" id="5.3.1.1" evidence="3"/>
<dbReference type="InterPro" id="IPR000652">
    <property type="entry name" value="Triosephosphate_isomerase"/>
</dbReference>